<keyword evidence="11" id="KW-1185">Reference proteome</keyword>
<evidence type="ECO:0000256" key="4">
    <source>
        <dbReference type="ARBA" id="ARBA00022989"/>
    </source>
</evidence>
<feature type="transmembrane region" description="Helical" evidence="7">
    <location>
        <begin position="89"/>
        <end position="107"/>
    </location>
</feature>
<protein>
    <recommendedName>
        <fullName evidence="6">Transmembrane protein 198</fullName>
    </recommendedName>
</protein>
<dbReference type="InterPro" id="IPR040236">
    <property type="entry name" value="TMEM198"/>
</dbReference>
<feature type="transmembrane region" description="Helical" evidence="7">
    <location>
        <begin position="28"/>
        <end position="46"/>
    </location>
</feature>
<keyword evidence="5 7" id="KW-0472">Membrane</keyword>
<organism evidence="9 12">
    <name type="scientific">Peronospora belbahrii</name>
    <dbReference type="NCBI Taxonomy" id="622444"/>
    <lineage>
        <taxon>Eukaryota</taxon>
        <taxon>Sar</taxon>
        <taxon>Stramenopiles</taxon>
        <taxon>Oomycota</taxon>
        <taxon>Peronosporomycetes</taxon>
        <taxon>Peronosporales</taxon>
        <taxon>Peronosporaceae</taxon>
        <taxon>Peronospora</taxon>
    </lineage>
</organism>
<evidence type="ECO:0000256" key="1">
    <source>
        <dbReference type="ARBA" id="ARBA00004141"/>
    </source>
</evidence>
<feature type="transmembrane region" description="Helical" evidence="7">
    <location>
        <begin position="166"/>
        <end position="186"/>
    </location>
</feature>
<dbReference type="PANTHER" id="PTHR31247">
    <property type="entry name" value="TRANSMEMBRANE PROTEIN 198 FAMILY MEMBER"/>
    <property type="match status" value="1"/>
</dbReference>
<evidence type="ECO:0000256" key="6">
    <source>
        <dbReference type="ARBA" id="ARBA00049737"/>
    </source>
</evidence>
<dbReference type="AlphaFoldDB" id="A0AAU9KHT8"/>
<name>A0AAU9KHT8_9STRA</name>
<keyword evidence="4 7" id="KW-1133">Transmembrane helix</keyword>
<evidence type="ECO:0000313" key="12">
    <source>
        <dbReference type="Proteomes" id="UP001160483"/>
    </source>
</evidence>
<dbReference type="GO" id="GO:0005886">
    <property type="term" value="C:plasma membrane"/>
    <property type="evidence" value="ECO:0007669"/>
    <property type="project" value="TreeGrafter"/>
</dbReference>
<dbReference type="EMBL" id="CAKLCB010000247">
    <property type="protein sequence ID" value="CAH0517635.1"/>
    <property type="molecule type" value="Genomic_DNA"/>
</dbReference>
<proteinExistence type="inferred from homology"/>
<dbReference type="PANTHER" id="PTHR31247:SF5">
    <property type="entry name" value="DUF4203 DOMAIN-CONTAINING PROTEIN"/>
    <property type="match status" value="1"/>
</dbReference>
<dbReference type="EMBL" id="CAKKTJ010000088">
    <property type="protein sequence ID" value="CAH0473856.1"/>
    <property type="molecule type" value="Genomic_DNA"/>
</dbReference>
<evidence type="ECO:0000256" key="2">
    <source>
        <dbReference type="ARBA" id="ARBA00006244"/>
    </source>
</evidence>
<dbReference type="Proteomes" id="UP001158986">
    <property type="component" value="Unassembled WGS sequence"/>
</dbReference>
<gene>
    <name evidence="10" type="ORF">PBS001_LOCUS4229</name>
    <name evidence="9" type="ORF">PBS003_LOCUS731</name>
</gene>
<evidence type="ECO:0000256" key="3">
    <source>
        <dbReference type="ARBA" id="ARBA00022692"/>
    </source>
</evidence>
<evidence type="ECO:0000259" key="8">
    <source>
        <dbReference type="Pfam" id="PF13886"/>
    </source>
</evidence>
<feature type="domain" description="TM7S3/TM198-like" evidence="8">
    <location>
        <begin position="37"/>
        <end position="234"/>
    </location>
</feature>
<accession>A0AAU9KHT8</accession>
<dbReference type="InterPro" id="IPR025256">
    <property type="entry name" value="TM7S3/TM198-like_dom"/>
</dbReference>
<feature type="transmembrane region" description="Helical" evidence="7">
    <location>
        <begin position="112"/>
        <end position="135"/>
    </location>
</feature>
<evidence type="ECO:0000313" key="9">
    <source>
        <dbReference type="EMBL" id="CAH0473856.1"/>
    </source>
</evidence>
<sequence length="240" mass="25672">MAQTDSSLRSSSSSSSTDGVVGHISDSIQVGPSIAAVVAIIGGLAVNTCGYRLLRPTMFGCGFLVGGYLLSAIVEYIVDDQSYERTAFWISYLIGGLILGSIVVSIYNAGIFLIGAAAGVFLATIINTSFGYRLYPNDPTTGLFIMAIVLGLICGLLVFKIERLAIIASTALVGSVLFVNGVGYFIGAFPKLTDIKDYRYKNEDGDYVYDIPGEWWGYFVGILVVFIFGIAVQIKMTATK</sequence>
<evidence type="ECO:0000256" key="7">
    <source>
        <dbReference type="SAM" id="Phobius"/>
    </source>
</evidence>
<comment type="subcellular location">
    <subcellularLocation>
        <location evidence="1">Membrane</location>
        <topology evidence="1">Multi-pass membrane protein</topology>
    </subcellularLocation>
</comment>
<keyword evidence="3 7" id="KW-0812">Transmembrane</keyword>
<dbReference type="Proteomes" id="UP001160483">
    <property type="component" value="Unassembled WGS sequence"/>
</dbReference>
<reference evidence="9 11" key="1">
    <citation type="submission" date="2021-11" db="EMBL/GenBank/DDBJ databases">
        <authorList>
            <person name="Islam A."/>
            <person name="Islam S."/>
            <person name="Flora M.S."/>
            <person name="Rahman M."/>
            <person name="Ziaur R.M."/>
            <person name="Epstein J.H."/>
            <person name="Hassan M."/>
            <person name="Klassen M."/>
            <person name="Woodard K."/>
            <person name="Webb A."/>
            <person name="Webby R.J."/>
            <person name="El Zowalaty M.E."/>
        </authorList>
    </citation>
    <scope>NUCLEOTIDE SEQUENCE</scope>
    <source>
        <strain evidence="10">Pbs1</strain>
        <strain evidence="9">Pbs3</strain>
    </source>
</reference>
<comment type="similarity">
    <text evidence="2">Belongs to the TMEM198 family.</text>
</comment>
<evidence type="ECO:0000313" key="11">
    <source>
        <dbReference type="Proteomes" id="UP001158986"/>
    </source>
</evidence>
<feature type="transmembrane region" description="Helical" evidence="7">
    <location>
        <begin position="215"/>
        <end position="234"/>
    </location>
</feature>
<dbReference type="Pfam" id="PF13886">
    <property type="entry name" value="TM7S3_TM198"/>
    <property type="match status" value="1"/>
</dbReference>
<feature type="transmembrane region" description="Helical" evidence="7">
    <location>
        <begin position="141"/>
        <end position="159"/>
    </location>
</feature>
<evidence type="ECO:0000256" key="5">
    <source>
        <dbReference type="ARBA" id="ARBA00023136"/>
    </source>
</evidence>
<feature type="transmembrane region" description="Helical" evidence="7">
    <location>
        <begin position="58"/>
        <end position="77"/>
    </location>
</feature>
<comment type="caution">
    <text evidence="9">The sequence shown here is derived from an EMBL/GenBank/DDBJ whole genome shotgun (WGS) entry which is preliminary data.</text>
</comment>
<evidence type="ECO:0000313" key="10">
    <source>
        <dbReference type="EMBL" id="CAH0517635.1"/>
    </source>
</evidence>